<dbReference type="PANTHER" id="PTHR14738">
    <property type="entry name" value="ZINC FINGER CCCH DOMAIN-CONTAINING PROTEIN 14"/>
    <property type="match status" value="1"/>
</dbReference>
<proteinExistence type="inferred from homology"/>
<feature type="coiled-coil region" evidence="8">
    <location>
        <begin position="600"/>
        <end position="630"/>
    </location>
</feature>
<feature type="compositionally biased region" description="Low complexity" evidence="9">
    <location>
        <begin position="361"/>
        <end position="372"/>
    </location>
</feature>
<organism evidence="10 11">
    <name type="scientific">Laccaria amethystina LaAM-08-1</name>
    <dbReference type="NCBI Taxonomy" id="1095629"/>
    <lineage>
        <taxon>Eukaryota</taxon>
        <taxon>Fungi</taxon>
        <taxon>Dikarya</taxon>
        <taxon>Basidiomycota</taxon>
        <taxon>Agaricomycotina</taxon>
        <taxon>Agaricomycetes</taxon>
        <taxon>Agaricomycetidae</taxon>
        <taxon>Agaricales</taxon>
        <taxon>Agaricineae</taxon>
        <taxon>Hydnangiaceae</taxon>
        <taxon>Laccaria</taxon>
    </lineage>
</organism>
<keyword evidence="5" id="KW-0863">Zinc-finger</keyword>
<evidence type="ECO:0000256" key="5">
    <source>
        <dbReference type="ARBA" id="ARBA00022771"/>
    </source>
</evidence>
<keyword evidence="6" id="KW-0862">Zinc</keyword>
<feature type="region of interest" description="Disordered" evidence="9">
    <location>
        <begin position="322"/>
        <end position="351"/>
    </location>
</feature>
<evidence type="ECO:0000256" key="3">
    <source>
        <dbReference type="ARBA" id="ARBA00022723"/>
    </source>
</evidence>
<evidence type="ECO:0000256" key="6">
    <source>
        <dbReference type="ARBA" id="ARBA00022833"/>
    </source>
</evidence>
<evidence type="ECO:0000313" key="10">
    <source>
        <dbReference type="EMBL" id="KIK09266.1"/>
    </source>
</evidence>
<dbReference type="Pfam" id="PF14608">
    <property type="entry name" value="zf-CCCH_2"/>
    <property type="match status" value="3"/>
</dbReference>
<keyword evidence="3" id="KW-0479">Metal-binding</keyword>
<reference evidence="11" key="2">
    <citation type="submission" date="2015-01" db="EMBL/GenBank/DDBJ databases">
        <title>Evolutionary Origins and Diversification of the Mycorrhizal Mutualists.</title>
        <authorList>
            <consortium name="DOE Joint Genome Institute"/>
            <consortium name="Mycorrhizal Genomics Consortium"/>
            <person name="Kohler A."/>
            <person name="Kuo A."/>
            <person name="Nagy L.G."/>
            <person name="Floudas D."/>
            <person name="Copeland A."/>
            <person name="Barry K.W."/>
            <person name="Cichocki N."/>
            <person name="Veneault-Fourrey C."/>
            <person name="LaButti K."/>
            <person name="Lindquist E.A."/>
            <person name="Lipzen A."/>
            <person name="Lundell T."/>
            <person name="Morin E."/>
            <person name="Murat C."/>
            <person name="Riley R."/>
            <person name="Ohm R."/>
            <person name="Sun H."/>
            <person name="Tunlid A."/>
            <person name="Henrissat B."/>
            <person name="Grigoriev I.V."/>
            <person name="Hibbett D.S."/>
            <person name="Martin F."/>
        </authorList>
    </citation>
    <scope>NUCLEOTIDE SEQUENCE [LARGE SCALE GENOMIC DNA]</scope>
    <source>
        <strain evidence="11">LaAM-08-1</strain>
    </source>
</reference>
<keyword evidence="8" id="KW-0175">Coiled coil</keyword>
<keyword evidence="4" id="KW-0677">Repeat</keyword>
<dbReference type="GO" id="GO:0005634">
    <property type="term" value="C:nucleus"/>
    <property type="evidence" value="ECO:0007669"/>
    <property type="project" value="UniProtKB-SubCell"/>
</dbReference>
<dbReference type="EMBL" id="KN838539">
    <property type="protein sequence ID" value="KIK09266.1"/>
    <property type="molecule type" value="Genomic_DNA"/>
</dbReference>
<name>A0A0C9XW37_9AGAR</name>
<comment type="similarity">
    <text evidence="2">Belongs to the ZC3H14 family.</text>
</comment>
<dbReference type="Gene3D" id="1.10.340.40">
    <property type="entry name" value="Nuclear abundant poly(A) RNA-bind protein 2, N-terminal domain"/>
    <property type="match status" value="1"/>
</dbReference>
<dbReference type="Proteomes" id="UP000054477">
    <property type="component" value="Unassembled WGS sequence"/>
</dbReference>
<evidence type="ECO:0000256" key="9">
    <source>
        <dbReference type="SAM" id="MobiDB-lite"/>
    </source>
</evidence>
<evidence type="ECO:0000256" key="2">
    <source>
        <dbReference type="ARBA" id="ARBA00008423"/>
    </source>
</evidence>
<reference evidence="10 11" key="1">
    <citation type="submission" date="2014-04" db="EMBL/GenBank/DDBJ databases">
        <authorList>
            <consortium name="DOE Joint Genome Institute"/>
            <person name="Kuo A."/>
            <person name="Kohler A."/>
            <person name="Nagy L.G."/>
            <person name="Floudas D."/>
            <person name="Copeland A."/>
            <person name="Barry K.W."/>
            <person name="Cichocki N."/>
            <person name="Veneault-Fourrey C."/>
            <person name="LaButti K."/>
            <person name="Lindquist E.A."/>
            <person name="Lipzen A."/>
            <person name="Lundell T."/>
            <person name="Morin E."/>
            <person name="Murat C."/>
            <person name="Sun H."/>
            <person name="Tunlid A."/>
            <person name="Henrissat B."/>
            <person name="Grigoriev I.V."/>
            <person name="Hibbett D.S."/>
            <person name="Martin F."/>
            <person name="Nordberg H.P."/>
            <person name="Cantor M.N."/>
            <person name="Hua S.X."/>
        </authorList>
    </citation>
    <scope>NUCLEOTIDE SEQUENCE [LARGE SCALE GENOMIC DNA]</scope>
    <source>
        <strain evidence="10 11">LaAM-08-1</strain>
    </source>
</reference>
<evidence type="ECO:0000256" key="4">
    <source>
        <dbReference type="ARBA" id="ARBA00022737"/>
    </source>
</evidence>
<dbReference type="HOGENOM" id="CLU_031482_0_0_1"/>
<protein>
    <recommendedName>
        <fullName evidence="12">C3H1-type domain-containing protein</fullName>
    </recommendedName>
</protein>
<keyword evidence="7" id="KW-0539">Nucleus</keyword>
<accession>A0A0C9XW37</accession>
<gene>
    <name evidence="10" type="ORF">K443DRAFT_671758</name>
</gene>
<sequence>MPFGLTIGTERAAALQQSIQDELTRRGYSPDADPVMAEYITIMVINNKTAVQITSELEDLIGADFDASFTDWLFAEAAKGVAGPDIVPQSPPIKADASDPGPSRDPPPHISNDSSRKALGASRSGVYQHAISQAFPPPTSQKRTSSARSPSPSHPNKSRRTDLPTGPRAMLRDAPSNSNTNPQPNARSLLDRVGGPANASGRSNGSGGFGRDEIQARIDNIVNGSPDPNMMMAGFPGMGGMDMNVMAAANMANPIMLQEMMMNQMALMAQMASSMGIINPNTGQFGGQGFPMQSGMPGDMGMFQNGTNTGFHGHQMGGNMNNSGMNGSARGRGTGRSGRGVGRGRGGAVNGALTHSSVAQEAALPPSSESIAPEPPVIAAPTPTNPAPVAGPLAATLVAVGTPVPPQRLAYAIPERPQSPTLCKFGLKCTNAHCRYSHPSPVATAESGVVLSNDPCEKGRDCKDKDCIRAHVSPAVLNPQAETSVPTSSITSSHHHPSNPTLCRFGLACTRPGCTFSHPPRGAQSTHLATQCRFGAGCTRAACHFQHPEGRVLPTTFHRGISTTSPIVNVQAPETGSMGGPSPHRSVTFNNPAGSGAGVKEKLEKQMKEIQDKKIEVERAVREAEAAAGKKDDSKPVAITV</sequence>
<dbReference type="GO" id="GO:0005737">
    <property type="term" value="C:cytoplasm"/>
    <property type="evidence" value="ECO:0007669"/>
    <property type="project" value="TreeGrafter"/>
</dbReference>
<comment type="subcellular location">
    <subcellularLocation>
        <location evidence="1">Nucleus</location>
    </subcellularLocation>
</comment>
<evidence type="ECO:0000256" key="8">
    <source>
        <dbReference type="SAM" id="Coils"/>
    </source>
</evidence>
<dbReference type="Gene3D" id="4.10.1000.40">
    <property type="match status" value="2"/>
</dbReference>
<keyword evidence="11" id="KW-1185">Reference proteome</keyword>
<feature type="region of interest" description="Disordered" evidence="9">
    <location>
        <begin position="359"/>
        <end position="378"/>
    </location>
</feature>
<dbReference type="GO" id="GO:0008143">
    <property type="term" value="F:poly(A) binding"/>
    <property type="evidence" value="ECO:0007669"/>
    <property type="project" value="InterPro"/>
</dbReference>
<feature type="compositionally biased region" description="Gly residues" evidence="9">
    <location>
        <begin position="330"/>
        <end position="349"/>
    </location>
</feature>
<dbReference type="InterPro" id="IPR043094">
    <property type="entry name" value="Nab2/ZC3H14_N_sf"/>
</dbReference>
<feature type="compositionally biased region" description="Low complexity" evidence="9">
    <location>
        <begin position="194"/>
        <end position="203"/>
    </location>
</feature>
<evidence type="ECO:0000256" key="1">
    <source>
        <dbReference type="ARBA" id="ARBA00004123"/>
    </source>
</evidence>
<dbReference type="OrthoDB" id="438553at2759"/>
<feature type="compositionally biased region" description="Polar residues" evidence="9">
    <location>
        <begin position="175"/>
        <end position="186"/>
    </location>
</feature>
<evidence type="ECO:0008006" key="12">
    <source>
        <dbReference type="Google" id="ProtNLM"/>
    </source>
</evidence>
<dbReference type="GO" id="GO:0043488">
    <property type="term" value="P:regulation of mRNA stability"/>
    <property type="evidence" value="ECO:0007669"/>
    <property type="project" value="InterPro"/>
</dbReference>
<dbReference type="GO" id="GO:0008270">
    <property type="term" value="F:zinc ion binding"/>
    <property type="evidence" value="ECO:0007669"/>
    <property type="project" value="UniProtKB-KW"/>
</dbReference>
<feature type="region of interest" description="Disordered" evidence="9">
    <location>
        <begin position="83"/>
        <end position="212"/>
    </location>
</feature>
<evidence type="ECO:0000256" key="7">
    <source>
        <dbReference type="ARBA" id="ARBA00023242"/>
    </source>
</evidence>
<dbReference type="STRING" id="1095629.A0A0C9XW37"/>
<dbReference type="InterPro" id="IPR040366">
    <property type="entry name" value="Nab2/ZC3H14"/>
</dbReference>
<dbReference type="PANTHER" id="PTHR14738:SF29">
    <property type="entry name" value="ZINC FINGER CCCH DOMAIN-CONTAINING PROTEIN 14"/>
    <property type="match status" value="1"/>
</dbReference>
<feature type="compositionally biased region" description="Polar residues" evidence="9">
    <location>
        <begin position="140"/>
        <end position="155"/>
    </location>
</feature>
<dbReference type="AlphaFoldDB" id="A0A0C9XW37"/>
<evidence type="ECO:0000313" key="11">
    <source>
        <dbReference type="Proteomes" id="UP000054477"/>
    </source>
</evidence>